<dbReference type="InterPro" id="IPR039018">
    <property type="entry name" value="VapC20-like"/>
</dbReference>
<comment type="caution">
    <text evidence="2">The sequence shown here is derived from an EMBL/GenBank/DDBJ whole genome shotgun (WGS) entry which is preliminary data.</text>
</comment>
<dbReference type="Gene3D" id="3.40.50.1010">
    <property type="entry name" value="5'-nuclease"/>
    <property type="match status" value="1"/>
</dbReference>
<protein>
    <submittedName>
        <fullName evidence="2">Nucleic acid-binding protein</fullName>
    </submittedName>
</protein>
<dbReference type="Proteomes" id="UP001204798">
    <property type="component" value="Unassembled WGS sequence"/>
</dbReference>
<feature type="domain" description="PIN" evidence="1">
    <location>
        <begin position="8"/>
        <end position="136"/>
    </location>
</feature>
<dbReference type="SUPFAM" id="SSF88723">
    <property type="entry name" value="PIN domain-like"/>
    <property type="match status" value="1"/>
</dbReference>
<dbReference type="PANTHER" id="PTHR42188">
    <property type="entry name" value="23S RRNA-SPECIFIC ENDONUCLEASE VAPC20"/>
    <property type="match status" value="1"/>
</dbReference>
<dbReference type="InterPro" id="IPR029060">
    <property type="entry name" value="PIN-like_dom_sf"/>
</dbReference>
<gene>
    <name evidence="2" type="ORF">M2350_002696</name>
</gene>
<organism evidence="2 3">
    <name type="scientific">Candidatus Fervidibacter sacchari</name>
    <dbReference type="NCBI Taxonomy" id="1448929"/>
    <lineage>
        <taxon>Bacteria</taxon>
        <taxon>Candidatus Fervidibacterota</taxon>
        <taxon>Candidatus Fervidibacter</taxon>
    </lineage>
</organism>
<accession>A0ABT2EQS4</accession>
<dbReference type="PANTHER" id="PTHR42188:SF1">
    <property type="entry name" value="23S RRNA-SPECIFIC ENDONUCLEASE VAPC20"/>
    <property type="match status" value="1"/>
</dbReference>
<name>A0ABT2EQS4_9BACT</name>
<dbReference type="Pfam" id="PF01850">
    <property type="entry name" value="PIN"/>
    <property type="match status" value="1"/>
</dbReference>
<evidence type="ECO:0000313" key="3">
    <source>
        <dbReference type="Proteomes" id="UP001204798"/>
    </source>
</evidence>
<dbReference type="InterPro" id="IPR002716">
    <property type="entry name" value="PIN_dom"/>
</dbReference>
<sequence>MGTQAGPIFLNSSGLIALIHRGDALHERAKKCYASLGRRKRVTTVAVLIECLNFLSRAPLRPLAVALWEQIQNAVMIGVLEVVPLSEELFAEGLTLFLSRPDKEWSLTDCISFVVMEKRGIRQAFTADKHFAQAGFEALLL</sequence>
<dbReference type="EMBL" id="JANUCP010000005">
    <property type="protein sequence ID" value="MCS3920267.1"/>
    <property type="molecule type" value="Genomic_DNA"/>
</dbReference>
<evidence type="ECO:0000313" key="2">
    <source>
        <dbReference type="EMBL" id="MCS3920267.1"/>
    </source>
</evidence>
<keyword evidence="3" id="KW-1185">Reference proteome</keyword>
<proteinExistence type="predicted"/>
<reference evidence="2 3" key="1">
    <citation type="submission" date="2022-08" db="EMBL/GenBank/DDBJ databases">
        <title>Bacterial and archaeal communities from various locations to study Microbial Dark Matter (Phase II).</title>
        <authorList>
            <person name="Stepanauskas R."/>
        </authorList>
    </citation>
    <scope>NUCLEOTIDE SEQUENCE [LARGE SCALE GENOMIC DNA]</scope>
    <source>
        <strain evidence="2 3">PD1</strain>
    </source>
</reference>
<evidence type="ECO:0000259" key="1">
    <source>
        <dbReference type="Pfam" id="PF01850"/>
    </source>
</evidence>
<dbReference type="RefSeq" id="WP_259098830.1">
    <property type="nucleotide sequence ID" value="NZ_CP130454.1"/>
</dbReference>